<reference evidence="1 2" key="1">
    <citation type="submission" date="2019-03" db="EMBL/GenBank/DDBJ databases">
        <title>Genomic Encyclopedia of Archaeal and Bacterial Type Strains, Phase II (KMG-II): from individual species to whole genera.</title>
        <authorList>
            <person name="Goeker M."/>
        </authorList>
    </citation>
    <scope>NUCLEOTIDE SEQUENCE [LARGE SCALE GENOMIC DNA]</scope>
    <source>
        <strain evidence="1 2">DSM 27697</strain>
    </source>
</reference>
<organism evidence="1 2">
    <name type="scientific">Marinobacterium mangrovicola</name>
    <dbReference type="NCBI Taxonomy" id="1476959"/>
    <lineage>
        <taxon>Bacteria</taxon>
        <taxon>Pseudomonadati</taxon>
        <taxon>Pseudomonadota</taxon>
        <taxon>Gammaproteobacteria</taxon>
        <taxon>Oceanospirillales</taxon>
        <taxon>Oceanospirillaceae</taxon>
        <taxon>Marinobacterium</taxon>
    </lineage>
</organism>
<evidence type="ECO:0000313" key="1">
    <source>
        <dbReference type="EMBL" id="TCK08218.1"/>
    </source>
</evidence>
<dbReference type="Proteomes" id="UP000294546">
    <property type="component" value="Unassembled WGS sequence"/>
</dbReference>
<dbReference type="AlphaFoldDB" id="A0A4R1GJN1"/>
<accession>A0A4R1GJN1</accession>
<dbReference type="EMBL" id="SMFU01000007">
    <property type="protein sequence ID" value="TCK08218.1"/>
    <property type="molecule type" value="Genomic_DNA"/>
</dbReference>
<sequence>MSDAANDRQPSGKPINKALLAGCFLLGGLSTLVLERTFAEPEGMRVDFSNVSDTPIESIRLDFGNADGQSSLLALRIAPGDQRALLLNQEPGMGFNVRVKYAGGRTQEFCALKGDERRQVKIDLKP</sequence>
<dbReference type="OrthoDB" id="5624633at2"/>
<protein>
    <submittedName>
        <fullName evidence="1">Uncharacterized protein</fullName>
    </submittedName>
</protein>
<proteinExistence type="predicted"/>
<name>A0A4R1GJN1_9GAMM</name>
<gene>
    <name evidence="1" type="ORF">CLV83_0292</name>
</gene>
<evidence type="ECO:0000313" key="2">
    <source>
        <dbReference type="Proteomes" id="UP000294546"/>
    </source>
</evidence>
<comment type="caution">
    <text evidence="1">The sequence shown here is derived from an EMBL/GenBank/DDBJ whole genome shotgun (WGS) entry which is preliminary data.</text>
</comment>
<dbReference type="RefSeq" id="WP_132286475.1">
    <property type="nucleotide sequence ID" value="NZ_SMFU01000007.1"/>
</dbReference>
<keyword evidence="2" id="KW-1185">Reference proteome</keyword>